<evidence type="ECO:0000313" key="2">
    <source>
        <dbReference type="Proteomes" id="UP000178481"/>
    </source>
</evidence>
<reference evidence="1 2" key="1">
    <citation type="journal article" date="2016" name="Nat. Commun.">
        <title>Thousands of microbial genomes shed light on interconnected biogeochemical processes in an aquifer system.</title>
        <authorList>
            <person name="Anantharaman K."/>
            <person name="Brown C.T."/>
            <person name="Hug L.A."/>
            <person name="Sharon I."/>
            <person name="Castelle C.J."/>
            <person name="Probst A.J."/>
            <person name="Thomas B.C."/>
            <person name="Singh A."/>
            <person name="Wilkins M.J."/>
            <person name="Karaoz U."/>
            <person name="Brodie E.L."/>
            <person name="Williams K.H."/>
            <person name="Hubbard S.S."/>
            <person name="Banfield J.F."/>
        </authorList>
    </citation>
    <scope>NUCLEOTIDE SEQUENCE [LARGE SCALE GENOMIC DNA]</scope>
</reference>
<dbReference type="AlphaFoldDB" id="A0A1G2QKN0"/>
<accession>A0A1G2QKN0</accession>
<dbReference type="Proteomes" id="UP000178481">
    <property type="component" value="Unassembled WGS sequence"/>
</dbReference>
<proteinExistence type="predicted"/>
<name>A0A1G2QKN0_9BACT</name>
<sequence length="76" mass="9182">MVRKIFILLLVAYLLYPLFDKNLYARSELEMIEVSNRTRFYSTEMGSFYTSNPLMRVYLNRVFPFANKYLYKLAHP</sequence>
<evidence type="ECO:0000313" key="1">
    <source>
        <dbReference type="EMBL" id="OHA60649.1"/>
    </source>
</evidence>
<protein>
    <submittedName>
        <fullName evidence="1">Uncharacterized protein</fullName>
    </submittedName>
</protein>
<comment type="caution">
    <text evidence="1">The sequence shown here is derived from an EMBL/GenBank/DDBJ whole genome shotgun (WGS) entry which is preliminary data.</text>
</comment>
<dbReference type="EMBL" id="MHTI01000003">
    <property type="protein sequence ID" value="OHA60649.1"/>
    <property type="molecule type" value="Genomic_DNA"/>
</dbReference>
<organism evidence="1 2">
    <name type="scientific">Candidatus Vogelbacteria bacterium RIFOXYD1_FULL_42_15</name>
    <dbReference type="NCBI Taxonomy" id="1802437"/>
    <lineage>
        <taxon>Bacteria</taxon>
        <taxon>Candidatus Vogeliibacteriota</taxon>
    </lineage>
</organism>
<gene>
    <name evidence="1" type="ORF">A2607_01870</name>
</gene>